<evidence type="ECO:0000313" key="2">
    <source>
        <dbReference type="EMBL" id="MFC5528846.1"/>
    </source>
</evidence>
<feature type="domain" description="CO dehydrogenase flavoprotein C-terminal" evidence="1">
    <location>
        <begin position="34"/>
        <end position="129"/>
    </location>
</feature>
<comment type="caution">
    <text evidence="2">The sequence shown here is derived from an EMBL/GenBank/DDBJ whole genome shotgun (WGS) entry which is preliminary data.</text>
</comment>
<reference evidence="3" key="1">
    <citation type="journal article" date="2019" name="Int. J. Syst. Evol. Microbiol.">
        <title>The Global Catalogue of Microorganisms (GCM) 10K type strain sequencing project: providing services to taxonomists for standard genome sequencing and annotation.</title>
        <authorList>
            <consortium name="The Broad Institute Genomics Platform"/>
            <consortium name="The Broad Institute Genome Sequencing Center for Infectious Disease"/>
            <person name="Wu L."/>
            <person name="Ma J."/>
        </authorList>
    </citation>
    <scope>NUCLEOTIDE SEQUENCE [LARGE SCALE GENOMIC DNA]</scope>
    <source>
        <strain evidence="3">CGMCC 1.18578</strain>
    </source>
</reference>
<accession>A0ABW0QV34</accession>
<dbReference type="InterPro" id="IPR036683">
    <property type="entry name" value="CO_DH_flav_C_dom_sf"/>
</dbReference>
<keyword evidence="3" id="KW-1185">Reference proteome</keyword>
<evidence type="ECO:0000313" key="3">
    <source>
        <dbReference type="Proteomes" id="UP001596108"/>
    </source>
</evidence>
<dbReference type="Gene3D" id="3.30.390.50">
    <property type="entry name" value="CO dehydrogenase flavoprotein, C-terminal domain"/>
    <property type="match status" value="1"/>
</dbReference>
<name>A0ABW0QV34_9BACL</name>
<dbReference type="SUPFAM" id="SSF55447">
    <property type="entry name" value="CO dehydrogenase flavoprotein C-terminal domain-like"/>
    <property type="match status" value="1"/>
</dbReference>
<evidence type="ECO:0000259" key="1">
    <source>
        <dbReference type="SMART" id="SM01092"/>
    </source>
</evidence>
<proteinExistence type="predicted"/>
<dbReference type="InterPro" id="IPR005107">
    <property type="entry name" value="CO_DH_flav_C"/>
</dbReference>
<dbReference type="EMBL" id="JBHSNC010000013">
    <property type="protein sequence ID" value="MFC5528846.1"/>
    <property type="molecule type" value="Genomic_DNA"/>
</dbReference>
<dbReference type="SMART" id="SM01092">
    <property type="entry name" value="CO_deh_flav_C"/>
    <property type="match status" value="1"/>
</dbReference>
<gene>
    <name evidence="2" type="ORF">ACFPQ4_05165</name>
</gene>
<organism evidence="2 3">
    <name type="scientific">Cohnella yongneupensis</name>
    <dbReference type="NCBI Taxonomy" id="425006"/>
    <lineage>
        <taxon>Bacteria</taxon>
        <taxon>Bacillati</taxon>
        <taxon>Bacillota</taxon>
        <taxon>Bacilli</taxon>
        <taxon>Bacillales</taxon>
        <taxon>Paenibacillaceae</taxon>
        <taxon>Cohnella</taxon>
    </lineage>
</organism>
<sequence length="136" mass="15287">MAIGDILNGVPRLPRGELLVQIVTDKAYVDLPYVTVKKTKMEYIDYPIVRICALRASDGIRTAFSGVSAIPFRSHRIEQVLNDTSVPLEQRVDNAIRMWPVPILDDILSSAAYRTFVLQGALTEVMEKLELDRRGT</sequence>
<dbReference type="Proteomes" id="UP001596108">
    <property type="component" value="Unassembled WGS sequence"/>
</dbReference>
<dbReference type="RefSeq" id="WP_378110712.1">
    <property type="nucleotide sequence ID" value="NZ_JBHSNC010000013.1"/>
</dbReference>
<protein>
    <recommendedName>
        <fullName evidence="1">CO dehydrogenase flavoprotein C-terminal domain-containing protein</fullName>
    </recommendedName>
</protein>